<dbReference type="AlphaFoldDB" id="A0A1L9B283"/>
<feature type="chain" id="PRO_5012047061" evidence="1">
    <location>
        <begin position="23"/>
        <end position="340"/>
    </location>
</feature>
<evidence type="ECO:0000313" key="3">
    <source>
        <dbReference type="Proteomes" id="UP000182229"/>
    </source>
</evidence>
<protein>
    <submittedName>
        <fullName evidence="2">Uncharacterized protein</fullName>
    </submittedName>
</protein>
<name>A0A1L9B283_9BACT</name>
<sequence length="340" mass="36807">MRQLLAGSVAVSMLLWGAGAQAAEGCGSTAAGWNAPNGAVVFNRGPGPIRSVLDAIGEYRTHSMLSHGPGAGVSHATMATPKQTSWPDVCTKPMNGQQLQYGYPGLEQINQGGIYNYMYSNDGTEWAGWQQGDPTQAAIIGDAIWYSHPFVSDRSHSDSGQTIDRPLRHGQRINYSLFQYRDMQAVNQVPGDSVNNGMVCSTFLAYAHNYAGRGLVSPHTYSHEAIANASNSLYTGVYNECKQSLGWFINAALTVACPFYNVCGNAGNQAANCMSTNLCDNTDGRYWKSVRDDPNATATSISPDRIGGWGVHPIRNTTWGVDYTHELQWNSGGNVYGCWQ</sequence>
<comment type="caution">
    <text evidence="2">The sequence shown here is derived from an EMBL/GenBank/DDBJ whole genome shotgun (WGS) entry which is preliminary data.</text>
</comment>
<accession>A0A1L9B283</accession>
<dbReference type="OrthoDB" id="5378541at2"/>
<keyword evidence="1" id="KW-0732">Signal</keyword>
<dbReference type="EMBL" id="MPIN01000011">
    <property type="protein sequence ID" value="OJH36367.1"/>
    <property type="molecule type" value="Genomic_DNA"/>
</dbReference>
<proteinExistence type="predicted"/>
<dbReference type="Proteomes" id="UP000182229">
    <property type="component" value="Unassembled WGS sequence"/>
</dbReference>
<gene>
    <name evidence="2" type="ORF">BON30_34590</name>
</gene>
<evidence type="ECO:0000313" key="2">
    <source>
        <dbReference type="EMBL" id="OJH36367.1"/>
    </source>
</evidence>
<reference evidence="3" key="1">
    <citation type="submission" date="2016-11" db="EMBL/GenBank/DDBJ databases">
        <authorList>
            <person name="Shukria A."/>
            <person name="Stevens D.C."/>
        </authorList>
    </citation>
    <scope>NUCLEOTIDE SEQUENCE [LARGE SCALE GENOMIC DNA]</scope>
    <source>
        <strain evidence="3">Cbfe23</strain>
    </source>
</reference>
<organism evidence="2 3">
    <name type="scientific">Cystobacter ferrugineus</name>
    <dbReference type="NCBI Taxonomy" id="83449"/>
    <lineage>
        <taxon>Bacteria</taxon>
        <taxon>Pseudomonadati</taxon>
        <taxon>Myxococcota</taxon>
        <taxon>Myxococcia</taxon>
        <taxon>Myxococcales</taxon>
        <taxon>Cystobacterineae</taxon>
        <taxon>Archangiaceae</taxon>
        <taxon>Cystobacter</taxon>
    </lineage>
</organism>
<reference evidence="2 3" key="2">
    <citation type="submission" date="2016-12" db="EMBL/GenBank/DDBJ databases">
        <title>Draft Genome Sequence of Cystobacter ferrugineus Strain Cbfe23.</title>
        <authorList>
            <person name="Akbar S."/>
            <person name="Dowd S.E."/>
            <person name="Stevens D.C."/>
        </authorList>
    </citation>
    <scope>NUCLEOTIDE SEQUENCE [LARGE SCALE GENOMIC DNA]</scope>
    <source>
        <strain evidence="2 3">Cbfe23</strain>
    </source>
</reference>
<evidence type="ECO:0000256" key="1">
    <source>
        <dbReference type="SAM" id="SignalP"/>
    </source>
</evidence>
<dbReference type="STRING" id="83449.BON30_34590"/>
<keyword evidence="3" id="KW-1185">Reference proteome</keyword>
<feature type="signal peptide" evidence="1">
    <location>
        <begin position="1"/>
        <end position="22"/>
    </location>
</feature>